<feature type="transmembrane region" description="Helical" evidence="1">
    <location>
        <begin position="124"/>
        <end position="157"/>
    </location>
</feature>
<dbReference type="Proteomes" id="UP000048926">
    <property type="component" value="Unassembled WGS sequence"/>
</dbReference>
<keyword evidence="1" id="KW-0812">Transmembrane</keyword>
<sequence>MISKVEIRAALDGSWLLLRNRPEGMAFFDQSIQGFWRSFSVIFLLVPVYVVSCLAEKRLFFAENLYHPDAFPNGSYWFAQFLGMGVDWLALPLLLALLAAPIGISNRYVSFIVVRNWTSLLASVPYLFTYILFLLDVISPGIVVLLSLTCLFVVIWYRYQVARIALQTTVSLTIGVVVLDVLLTLVISQVVGLLWGA</sequence>
<protein>
    <recommendedName>
        <fullName evidence="4">Yip1 domain-containing protein</fullName>
    </recommendedName>
</protein>
<evidence type="ECO:0000256" key="1">
    <source>
        <dbReference type="SAM" id="Phobius"/>
    </source>
</evidence>
<keyword evidence="1" id="KW-1133">Transmembrane helix</keyword>
<evidence type="ECO:0000313" key="2">
    <source>
        <dbReference type="EMBL" id="CTQ44667.1"/>
    </source>
</evidence>
<dbReference type="KEGG" id="lagg:B0E33_07710"/>
<dbReference type="AlphaFoldDB" id="A0A0M6Y5V4"/>
<dbReference type="STRING" id="187304.B0E33_07710"/>
<reference evidence="3" key="1">
    <citation type="submission" date="2015-07" db="EMBL/GenBank/DDBJ databases">
        <authorList>
            <person name="Rodrigo-Torres Lidia"/>
            <person name="Arahal R.David."/>
        </authorList>
    </citation>
    <scope>NUCLEOTIDE SEQUENCE [LARGE SCALE GENOMIC DNA]</scope>
    <source>
        <strain evidence="3">CECT 4801</strain>
    </source>
</reference>
<feature type="transmembrane region" description="Helical" evidence="1">
    <location>
        <begin position="169"/>
        <end position="195"/>
    </location>
</feature>
<organism evidence="2 3">
    <name type="scientific">Roseibium aggregatum</name>
    <dbReference type="NCBI Taxonomy" id="187304"/>
    <lineage>
        <taxon>Bacteria</taxon>
        <taxon>Pseudomonadati</taxon>
        <taxon>Pseudomonadota</taxon>
        <taxon>Alphaproteobacteria</taxon>
        <taxon>Hyphomicrobiales</taxon>
        <taxon>Stappiaceae</taxon>
        <taxon>Roseibium</taxon>
    </lineage>
</organism>
<proteinExistence type="predicted"/>
<keyword evidence="3" id="KW-1185">Reference proteome</keyword>
<keyword evidence="1" id="KW-0472">Membrane</keyword>
<feature type="transmembrane region" description="Helical" evidence="1">
    <location>
        <begin position="76"/>
        <end position="104"/>
    </location>
</feature>
<dbReference type="OrthoDB" id="9811204at2"/>
<dbReference type="RefSeq" id="WP_022999774.1">
    <property type="nucleotide sequence ID" value="NZ_CP045617.1"/>
</dbReference>
<evidence type="ECO:0000313" key="3">
    <source>
        <dbReference type="Proteomes" id="UP000048926"/>
    </source>
</evidence>
<name>A0A0M6Y5V4_9HYPH</name>
<gene>
    <name evidence="2" type="ORF">LAL4801_03112</name>
</gene>
<accession>A0A0M6Y5V4</accession>
<evidence type="ECO:0008006" key="4">
    <source>
        <dbReference type="Google" id="ProtNLM"/>
    </source>
</evidence>
<feature type="transmembrane region" description="Helical" evidence="1">
    <location>
        <begin position="35"/>
        <end position="55"/>
    </location>
</feature>
<dbReference type="EMBL" id="CXST01000002">
    <property type="protein sequence ID" value="CTQ44667.1"/>
    <property type="molecule type" value="Genomic_DNA"/>
</dbReference>